<accession>A0A815EM58</accession>
<comment type="caution">
    <text evidence="2">The sequence shown here is derived from an EMBL/GenBank/DDBJ whole genome shotgun (WGS) entry which is preliminary data.</text>
</comment>
<evidence type="ECO:0000259" key="1">
    <source>
        <dbReference type="Pfam" id="PF04057"/>
    </source>
</evidence>
<organism evidence="2 3">
    <name type="scientific">Adineta steineri</name>
    <dbReference type="NCBI Taxonomy" id="433720"/>
    <lineage>
        <taxon>Eukaryota</taxon>
        <taxon>Metazoa</taxon>
        <taxon>Spiralia</taxon>
        <taxon>Gnathifera</taxon>
        <taxon>Rotifera</taxon>
        <taxon>Eurotatoria</taxon>
        <taxon>Bdelloidea</taxon>
        <taxon>Adinetida</taxon>
        <taxon>Adinetidae</taxon>
        <taxon>Adineta</taxon>
    </lineage>
</organism>
<dbReference type="GO" id="GO:0003677">
    <property type="term" value="F:DNA binding"/>
    <property type="evidence" value="ECO:0007669"/>
    <property type="project" value="InterPro"/>
</dbReference>
<dbReference type="Proteomes" id="UP000663832">
    <property type="component" value="Unassembled WGS sequence"/>
</dbReference>
<gene>
    <name evidence="2" type="ORF">QVE165_LOCUS32100</name>
</gene>
<dbReference type="GO" id="GO:0005634">
    <property type="term" value="C:nucleus"/>
    <property type="evidence" value="ECO:0007669"/>
    <property type="project" value="InterPro"/>
</dbReference>
<keyword evidence="3" id="KW-1185">Reference proteome</keyword>
<dbReference type="Gene3D" id="2.40.50.140">
    <property type="entry name" value="Nucleic acid-binding proteins"/>
    <property type="match status" value="1"/>
</dbReference>
<protein>
    <recommendedName>
        <fullName evidence="1">Replication factor-A protein 1 N-terminal domain-containing protein</fullName>
    </recommendedName>
</protein>
<name>A0A815EM58_9BILA</name>
<dbReference type="SUPFAM" id="SSF50249">
    <property type="entry name" value="Nucleic acid-binding proteins"/>
    <property type="match status" value="1"/>
</dbReference>
<reference evidence="2" key="1">
    <citation type="submission" date="2021-02" db="EMBL/GenBank/DDBJ databases">
        <authorList>
            <person name="Nowell W R."/>
        </authorList>
    </citation>
    <scope>NUCLEOTIDE SEQUENCE</scope>
</reference>
<feature type="domain" description="Replication factor-A protein 1 N-terminal" evidence="1">
    <location>
        <begin position="4"/>
        <end position="116"/>
    </location>
</feature>
<dbReference type="InterPro" id="IPR012340">
    <property type="entry name" value="NA-bd_OB-fold"/>
</dbReference>
<dbReference type="EMBL" id="CAJNOM010000281">
    <property type="protein sequence ID" value="CAF1316646.1"/>
    <property type="molecule type" value="Genomic_DNA"/>
</dbReference>
<dbReference type="Pfam" id="PF04057">
    <property type="entry name" value="Rep-A_N"/>
    <property type="match status" value="1"/>
</dbReference>
<dbReference type="AlphaFoldDB" id="A0A815EM58"/>
<evidence type="ECO:0000313" key="2">
    <source>
        <dbReference type="EMBL" id="CAF1316646.1"/>
    </source>
</evidence>
<dbReference type="InterPro" id="IPR007199">
    <property type="entry name" value="Rep_factor-A_N"/>
</dbReference>
<proteinExistence type="predicted"/>
<sequence length="157" mass="17610">MQKLTTGALMRFAKNNACGEQPILQVLNIKLMDSKPVNESSMVTSSQNKKIQRYRLILSDGKYFLPSCVLTVQLNELVLNGQLQEYSIIRLDRYLRSDLKGQTAKMILQILQLTVLDITTHKIGNPVSLLTADLNENDNGTVTTTKDVLQPKVIGNY</sequence>
<dbReference type="OrthoDB" id="1751331at2759"/>
<evidence type="ECO:0000313" key="3">
    <source>
        <dbReference type="Proteomes" id="UP000663832"/>
    </source>
</evidence>
<dbReference type="GO" id="GO:0006260">
    <property type="term" value="P:DNA replication"/>
    <property type="evidence" value="ECO:0007669"/>
    <property type="project" value="InterPro"/>
</dbReference>